<evidence type="ECO:0000313" key="2">
    <source>
        <dbReference type="EMBL" id="TWV98714.1"/>
    </source>
</evidence>
<protein>
    <submittedName>
        <fullName evidence="2">Efflux RND transporter permease subunit</fullName>
    </submittedName>
</protein>
<dbReference type="AlphaFoldDB" id="A0A5C6LMA5"/>
<name>A0A5C6LMA5_9BACT</name>
<comment type="caution">
    <text evidence="2">The sequence shown here is derived from an EMBL/GenBank/DDBJ whole genome shotgun (WGS) entry which is preliminary data.</text>
</comment>
<dbReference type="EMBL" id="VOHS01000025">
    <property type="protein sequence ID" value="TWV98714.1"/>
    <property type="molecule type" value="Genomic_DNA"/>
</dbReference>
<accession>A0A5C6LMA5</accession>
<keyword evidence="1" id="KW-0472">Membrane</keyword>
<dbReference type="Pfam" id="PF00873">
    <property type="entry name" value="ACR_tran"/>
    <property type="match status" value="1"/>
</dbReference>
<gene>
    <name evidence="2" type="ORF">FEF09_20760</name>
</gene>
<organism evidence="2 3">
    <name type="scientific">Chitinophaga pinensis</name>
    <dbReference type="NCBI Taxonomy" id="79329"/>
    <lineage>
        <taxon>Bacteria</taxon>
        <taxon>Pseudomonadati</taxon>
        <taxon>Bacteroidota</taxon>
        <taxon>Chitinophagia</taxon>
        <taxon>Chitinophagales</taxon>
        <taxon>Chitinophagaceae</taxon>
        <taxon>Chitinophaga</taxon>
    </lineage>
</organism>
<dbReference type="Gene3D" id="3.30.70.1440">
    <property type="entry name" value="Multidrug efflux transporter AcrB pore domain"/>
    <property type="match status" value="1"/>
</dbReference>
<dbReference type="Proteomes" id="UP000318815">
    <property type="component" value="Unassembled WGS sequence"/>
</dbReference>
<dbReference type="Gene3D" id="3.30.2090.10">
    <property type="entry name" value="Multidrug efflux transporter AcrB TolC docking domain, DN and DC subdomains"/>
    <property type="match status" value="1"/>
</dbReference>
<sequence length="235" mass="26923">MPTHYKKAGFDIVDAPNAFTKLFENERPYFEARFRYGKTADIDHLLEKLSAKGLTRAENTLMVPNMTLEFNEPKMLLYGVQMADIKDLLQELFGTYHILNLKGTEGENSVRLSSEKTSMVEKLKMTVPGANNTSYPLNLFVNMAYGLQPKYIAADKAGVYYSAFYKTQDTDVVQLQNMIRKASMESGFSVDFSGRYFEDRVQLKQLLTVFLVVLLLLYLSWLCNMKIFCCRLLSC</sequence>
<evidence type="ECO:0000256" key="1">
    <source>
        <dbReference type="SAM" id="Phobius"/>
    </source>
</evidence>
<keyword evidence="1" id="KW-0812">Transmembrane</keyword>
<feature type="transmembrane region" description="Helical" evidence="1">
    <location>
        <begin position="205"/>
        <end position="222"/>
    </location>
</feature>
<dbReference type="OrthoDB" id="9798415at2"/>
<dbReference type="Gene3D" id="1.20.1640.10">
    <property type="entry name" value="Multidrug efflux transporter AcrB transmembrane domain"/>
    <property type="match status" value="1"/>
</dbReference>
<dbReference type="GO" id="GO:0022857">
    <property type="term" value="F:transmembrane transporter activity"/>
    <property type="evidence" value="ECO:0007669"/>
    <property type="project" value="InterPro"/>
</dbReference>
<keyword evidence="3" id="KW-1185">Reference proteome</keyword>
<reference evidence="2 3" key="1">
    <citation type="submission" date="2019-08" db="EMBL/GenBank/DDBJ databases">
        <title>Whole genome sequencing of chitin degrading bacteria Chitinophaga pinensis YS16.</title>
        <authorList>
            <person name="Singh R.P."/>
            <person name="Manchanda G."/>
            <person name="Maurya I.K."/>
            <person name="Joshi N.K."/>
            <person name="Srivastava A.K."/>
        </authorList>
    </citation>
    <scope>NUCLEOTIDE SEQUENCE [LARGE SCALE GENOMIC DNA]</scope>
    <source>
        <strain evidence="2 3">YS-16</strain>
    </source>
</reference>
<keyword evidence="1" id="KW-1133">Transmembrane helix</keyword>
<evidence type="ECO:0000313" key="3">
    <source>
        <dbReference type="Proteomes" id="UP000318815"/>
    </source>
</evidence>
<dbReference type="InterPro" id="IPR027463">
    <property type="entry name" value="AcrB_DN_DC_subdom"/>
</dbReference>
<proteinExistence type="predicted"/>
<dbReference type="GO" id="GO:0016020">
    <property type="term" value="C:membrane"/>
    <property type="evidence" value="ECO:0007669"/>
    <property type="project" value="InterPro"/>
</dbReference>
<dbReference type="InterPro" id="IPR001036">
    <property type="entry name" value="Acrflvin-R"/>
</dbReference>